<organism evidence="1 2">
    <name type="scientific">Paraburkholderia unamae</name>
    <dbReference type="NCBI Taxonomy" id="219649"/>
    <lineage>
        <taxon>Bacteria</taxon>
        <taxon>Pseudomonadati</taxon>
        <taxon>Pseudomonadota</taxon>
        <taxon>Betaproteobacteria</taxon>
        <taxon>Burkholderiales</taxon>
        <taxon>Burkholderiaceae</taxon>
        <taxon>Paraburkholderia</taxon>
    </lineage>
</organism>
<reference evidence="1" key="1">
    <citation type="submission" date="2024-01" db="EMBL/GenBank/DDBJ databases">
        <title>The diversity of rhizobia nodulating Mimosa spp. in eleven states of Brazil covering several biomes is determined by host plant, location, and edaphic factors.</title>
        <authorList>
            <person name="Rouws L."/>
            <person name="Barauna A."/>
            <person name="Beukes C."/>
            <person name="De Faria S.M."/>
            <person name="Gross E."/>
            <person name="Dos Reis Junior F.B."/>
            <person name="Simon M."/>
            <person name="Maluk M."/>
            <person name="Odee D.W."/>
            <person name="Kenicer G."/>
            <person name="Young J.P.W."/>
            <person name="Reis V.M."/>
            <person name="Zilli J."/>
            <person name="James E.K."/>
        </authorList>
    </citation>
    <scope>NUCLEOTIDE SEQUENCE</scope>
    <source>
        <strain evidence="1">JPY452</strain>
    </source>
</reference>
<proteinExistence type="predicted"/>
<sequence length="74" mass="7340">MNTNVLKLIAGAGLNGLWAALVFTGHADALPLVGAISAQLTAILGYHAVTNLQPVNAVVKAATVSIQPPAAPAA</sequence>
<gene>
    <name evidence="1" type="ORF">VSR83_12335</name>
</gene>
<accession>A0ACC6RGQ9</accession>
<evidence type="ECO:0000313" key="1">
    <source>
        <dbReference type="EMBL" id="MEM5400871.1"/>
    </source>
</evidence>
<dbReference type="Proteomes" id="UP001392318">
    <property type="component" value="Unassembled WGS sequence"/>
</dbReference>
<evidence type="ECO:0000313" key="2">
    <source>
        <dbReference type="Proteomes" id="UP001392318"/>
    </source>
</evidence>
<protein>
    <submittedName>
        <fullName evidence="1">Uncharacterized protein</fullName>
    </submittedName>
</protein>
<name>A0ACC6RGQ9_9BURK</name>
<keyword evidence="2" id="KW-1185">Reference proteome</keyword>
<comment type="caution">
    <text evidence="1">The sequence shown here is derived from an EMBL/GenBank/DDBJ whole genome shotgun (WGS) entry which is preliminary data.</text>
</comment>
<dbReference type="EMBL" id="JAYMRU010000007">
    <property type="protein sequence ID" value="MEM5400871.1"/>
    <property type="molecule type" value="Genomic_DNA"/>
</dbReference>